<name>A0A4V6I3H3_9HELI</name>
<protein>
    <submittedName>
        <fullName evidence="2">Uncharacterized protein</fullName>
    </submittedName>
</protein>
<dbReference type="EMBL" id="JRPD02000011">
    <property type="protein sequence ID" value="TLE00033.1"/>
    <property type="molecule type" value="Genomic_DNA"/>
</dbReference>
<comment type="caution">
    <text evidence="2">The sequence shown here is derived from an EMBL/GenBank/DDBJ whole genome shotgun (WGS) entry which is preliminary data.</text>
</comment>
<organism evidence="2 3">
    <name type="scientific">Helicobacter muridarum</name>
    <dbReference type="NCBI Taxonomy" id="216"/>
    <lineage>
        <taxon>Bacteria</taxon>
        <taxon>Pseudomonadati</taxon>
        <taxon>Campylobacterota</taxon>
        <taxon>Epsilonproteobacteria</taxon>
        <taxon>Campylobacterales</taxon>
        <taxon>Helicobacteraceae</taxon>
        <taxon>Helicobacter</taxon>
    </lineage>
</organism>
<keyword evidence="1" id="KW-0812">Transmembrane</keyword>
<sequence>MIICDGLPNAKTYVLFDIKINIEYIVMIVMMIVLSYMLTRPHLRVVLIVFYLSLKNIFEKFLAL</sequence>
<reference evidence="2 3" key="1">
    <citation type="journal article" date="2014" name="Genome Announc.">
        <title>Draft genome sequences of eight enterohepatic helicobacter species isolated from both laboratory and wild rodents.</title>
        <authorList>
            <person name="Sheh A."/>
            <person name="Shen Z."/>
            <person name="Fox J.G."/>
        </authorList>
    </citation>
    <scope>NUCLEOTIDE SEQUENCE [LARGE SCALE GENOMIC DNA]</scope>
    <source>
        <strain evidence="2 3">ST1</strain>
    </source>
</reference>
<dbReference type="Proteomes" id="UP000029922">
    <property type="component" value="Unassembled WGS sequence"/>
</dbReference>
<accession>A0A4V6I3H3</accession>
<keyword evidence="1" id="KW-1133">Transmembrane helix</keyword>
<evidence type="ECO:0000313" key="3">
    <source>
        <dbReference type="Proteomes" id="UP000029922"/>
    </source>
</evidence>
<dbReference type="RefSeq" id="WP_034557970.1">
    <property type="nucleotide sequence ID" value="NZ_FZML01000012.1"/>
</dbReference>
<evidence type="ECO:0000256" key="1">
    <source>
        <dbReference type="SAM" id="Phobius"/>
    </source>
</evidence>
<gene>
    <name evidence="2" type="ORF">LS73_005735</name>
</gene>
<proteinExistence type="predicted"/>
<keyword evidence="1" id="KW-0472">Membrane</keyword>
<feature type="transmembrane region" description="Helical" evidence="1">
    <location>
        <begin position="20"/>
        <end position="38"/>
    </location>
</feature>
<dbReference type="AlphaFoldDB" id="A0A4V6I3H3"/>
<evidence type="ECO:0000313" key="2">
    <source>
        <dbReference type="EMBL" id="TLE00033.1"/>
    </source>
</evidence>